<dbReference type="Pfam" id="PF00702">
    <property type="entry name" value="Hydrolase"/>
    <property type="match status" value="1"/>
</dbReference>
<dbReference type="AlphaFoldDB" id="M2XJV9"/>
<reference evidence="2" key="1">
    <citation type="journal article" date="2013" name="Science">
        <title>Gene transfer from bacteria and archaea facilitated evolution of an extremophilic eukaryote.</title>
        <authorList>
            <person name="Schonknecht G."/>
            <person name="Chen W.H."/>
            <person name="Ternes C.M."/>
            <person name="Barbier G.G."/>
            <person name="Shrestha R.P."/>
            <person name="Stanke M."/>
            <person name="Brautigam A."/>
            <person name="Baker B.J."/>
            <person name="Banfield J.F."/>
            <person name="Garavito R.M."/>
            <person name="Carr K."/>
            <person name="Wilkerson C."/>
            <person name="Rensing S.A."/>
            <person name="Gagneul D."/>
            <person name="Dickenson N.E."/>
            <person name="Oesterhelt C."/>
            <person name="Lercher M.J."/>
            <person name="Weber A.P."/>
        </authorList>
    </citation>
    <scope>NUCLEOTIDE SEQUENCE [LARGE SCALE GENOMIC DNA]</scope>
    <source>
        <strain evidence="2">074W</strain>
    </source>
</reference>
<keyword evidence="1" id="KW-0378">Hydrolase</keyword>
<dbReference type="Gramene" id="EME30402">
    <property type="protein sequence ID" value="EME30402"/>
    <property type="gene ID" value="Gasu_23090"/>
</dbReference>
<dbReference type="InterPro" id="IPR006439">
    <property type="entry name" value="HAD-SF_hydro_IA"/>
</dbReference>
<gene>
    <name evidence="1" type="ORF">Gasu_23090</name>
</gene>
<keyword evidence="2" id="KW-1185">Reference proteome</keyword>
<dbReference type="Proteomes" id="UP000030680">
    <property type="component" value="Unassembled WGS sequence"/>
</dbReference>
<dbReference type="STRING" id="130081.M2XJV9"/>
<dbReference type="GO" id="GO:0016787">
    <property type="term" value="F:hydrolase activity"/>
    <property type="evidence" value="ECO:0007669"/>
    <property type="project" value="UniProtKB-KW"/>
</dbReference>
<dbReference type="EMBL" id="KB454500">
    <property type="protein sequence ID" value="EME30402.1"/>
    <property type="molecule type" value="Genomic_DNA"/>
</dbReference>
<dbReference type="RefSeq" id="XP_005706922.1">
    <property type="nucleotide sequence ID" value="XM_005706865.1"/>
</dbReference>
<dbReference type="PANTHER" id="PTHR43611:SF3">
    <property type="entry name" value="FLAVIN MONONUCLEOTIDE HYDROLASE 1, CHLOROPLATIC"/>
    <property type="match status" value="1"/>
</dbReference>
<accession>M2XJV9</accession>
<proteinExistence type="predicted"/>
<dbReference type="eggNOG" id="KOG3085">
    <property type="taxonomic scope" value="Eukaryota"/>
</dbReference>
<dbReference type="PANTHER" id="PTHR43611">
    <property type="entry name" value="ALPHA-D-GLUCOSE 1-PHOSPHATE PHOSPHATASE"/>
    <property type="match status" value="1"/>
</dbReference>
<dbReference type="SFLD" id="SFLDS00003">
    <property type="entry name" value="Haloacid_Dehalogenase"/>
    <property type="match status" value="1"/>
</dbReference>
<dbReference type="OMA" id="FIDDRMT"/>
<dbReference type="OrthoDB" id="2012566at2759"/>
<dbReference type="NCBIfam" id="TIGR01509">
    <property type="entry name" value="HAD-SF-IA-v3"/>
    <property type="match status" value="1"/>
</dbReference>
<dbReference type="SFLD" id="SFLDG01129">
    <property type="entry name" value="C1.5:_HAD__Beta-PGM__Phosphata"/>
    <property type="match status" value="1"/>
</dbReference>
<dbReference type="InterPro" id="IPR036412">
    <property type="entry name" value="HAD-like_sf"/>
</dbReference>
<dbReference type="KEGG" id="gsl:Gasu_23090"/>
<dbReference type="GeneID" id="17089135"/>
<evidence type="ECO:0000313" key="1">
    <source>
        <dbReference type="EMBL" id="EME30402.1"/>
    </source>
</evidence>
<name>M2XJV9_GALSU</name>
<dbReference type="CDD" id="cd02603">
    <property type="entry name" value="HAD_sEH-N_like"/>
    <property type="match status" value="1"/>
</dbReference>
<organism evidence="1 2">
    <name type="scientific">Galdieria sulphuraria</name>
    <name type="common">Red alga</name>
    <dbReference type="NCBI Taxonomy" id="130081"/>
    <lineage>
        <taxon>Eukaryota</taxon>
        <taxon>Rhodophyta</taxon>
        <taxon>Bangiophyceae</taxon>
        <taxon>Galdieriales</taxon>
        <taxon>Galdieriaceae</taxon>
        <taxon>Galdieria</taxon>
    </lineage>
</organism>
<evidence type="ECO:0000313" key="2">
    <source>
        <dbReference type="Proteomes" id="UP000030680"/>
    </source>
</evidence>
<dbReference type="Gene3D" id="3.40.50.1000">
    <property type="entry name" value="HAD superfamily/HAD-like"/>
    <property type="match status" value="1"/>
</dbReference>
<dbReference type="InterPro" id="IPR023214">
    <property type="entry name" value="HAD_sf"/>
</dbReference>
<dbReference type="SUPFAM" id="SSF56784">
    <property type="entry name" value="HAD-like"/>
    <property type="match status" value="1"/>
</dbReference>
<sequence length="271" mass="32212">MTKLVCLYLTSPFCSCSYSLKFRFQLKSNLLNTALYRCFNSAFTSYYFSKARNRVRMTQSLSQPPDINIVFFDVMDTLVKDPFHQGMHRIFGFDSFEEFVEATNHRTWCEFELGRINERQVAQQFFKAAYGTTQFDWKRLKAFLWDHYVWMDGIEMILKAFQESEGTIQLHILSNYPPLYRMIEEKLQISRYLKWSFVSCDIGFRKPDFEIFQFAVNTLGVSPQHCLFIDDRKVNCDAAQQLGLHTIHFKDSQQLKSQLITYFQWFKCSKV</sequence>
<protein>
    <submittedName>
        <fullName evidence="1">Haloacid dehalogenase-like hydrolase family protein</fullName>
    </submittedName>
</protein>